<dbReference type="GO" id="GO:0005524">
    <property type="term" value="F:ATP binding"/>
    <property type="evidence" value="ECO:0007669"/>
    <property type="project" value="UniProtKB-KW"/>
</dbReference>
<dbReference type="GO" id="GO:0043484">
    <property type="term" value="P:regulation of RNA splicing"/>
    <property type="evidence" value="ECO:0007669"/>
    <property type="project" value="TreeGrafter"/>
</dbReference>
<dbReference type="AlphaFoldDB" id="A0A317UUT4"/>
<dbReference type="OrthoDB" id="5979581at2759"/>
<dbReference type="EMBL" id="MSFU01000034">
    <property type="protein sequence ID" value="PWY63810.1"/>
    <property type="molecule type" value="Genomic_DNA"/>
</dbReference>
<accession>A0A317UUT4</accession>
<feature type="domain" description="Protein kinase" evidence="7">
    <location>
        <begin position="80"/>
        <end position="440"/>
    </location>
</feature>
<gene>
    <name evidence="8" type="ORF">BO83DRAFT_420823</name>
</gene>
<proteinExistence type="predicted"/>
<evidence type="ECO:0000256" key="3">
    <source>
        <dbReference type="ARBA" id="ARBA00022741"/>
    </source>
</evidence>
<keyword evidence="3" id="KW-0547">Nucleotide-binding</keyword>
<dbReference type="RefSeq" id="XP_025383457.1">
    <property type="nucleotide sequence ID" value="XM_025534953.1"/>
</dbReference>
<keyword evidence="9" id="KW-1185">Reference proteome</keyword>
<keyword evidence="4" id="KW-0418">Kinase</keyword>
<dbReference type="GeneID" id="37056915"/>
<feature type="region of interest" description="Disordered" evidence="6">
    <location>
        <begin position="17"/>
        <end position="47"/>
    </location>
</feature>
<dbReference type="PROSITE" id="PS50011">
    <property type="entry name" value="PROTEIN_KINASE_DOM"/>
    <property type="match status" value="1"/>
</dbReference>
<evidence type="ECO:0000256" key="4">
    <source>
        <dbReference type="ARBA" id="ARBA00022777"/>
    </source>
</evidence>
<dbReference type="InterPro" id="IPR051175">
    <property type="entry name" value="CLK_kinases"/>
</dbReference>
<evidence type="ECO:0000256" key="5">
    <source>
        <dbReference type="ARBA" id="ARBA00022840"/>
    </source>
</evidence>
<dbReference type="SUPFAM" id="SSF56112">
    <property type="entry name" value="Protein kinase-like (PK-like)"/>
    <property type="match status" value="1"/>
</dbReference>
<sequence length="440" mass="50216">MRVKRISSLFTRIHTIPSLSSTPSRPSKHTSTPYSTLLQTPQTPHEHQYSCPVNAEPLHRYTTGGYHPITLGSLLHQGRYKILHKLGWGGYSTVWAARDEQYTNISVSIILTLKITYYRTTANRELFQRRERASRDEYFLRNLNDTQHIVRMFDYFDIRGPNGIHPCLVLEMLGPSVADLVEGRFADGRLPGSLARDVARQAMVGLDALQRREIAHGDFHIRNLAFTIPSMANIPEDEFINLLGKPDIGLVRCNDGGSLGPGIPEYIVRSANLHLQPWPLSKTIKIVDFGESFPRKDAPETLHTPLVVRAPEVIFKDRLDHRVDLWSLGCMLFELFVGQPPFDSFLITPKILVEQMQEITNGALPDRWVPLWKSMRGKDITGDRGPGLQEWLEEMYFDGERKEDLSKDDIVELGRIIRKLLQFEPGARASVEEILNDPWF</sequence>
<evidence type="ECO:0000313" key="8">
    <source>
        <dbReference type="EMBL" id="PWY63810.1"/>
    </source>
</evidence>
<dbReference type="GO" id="GO:0005634">
    <property type="term" value="C:nucleus"/>
    <property type="evidence" value="ECO:0007669"/>
    <property type="project" value="TreeGrafter"/>
</dbReference>
<dbReference type="PANTHER" id="PTHR45646:SF11">
    <property type="entry name" value="SERINE_THREONINE-PROTEIN KINASE DOA"/>
    <property type="match status" value="1"/>
</dbReference>
<dbReference type="InterPro" id="IPR011009">
    <property type="entry name" value="Kinase-like_dom_sf"/>
</dbReference>
<dbReference type="Gene3D" id="1.10.510.10">
    <property type="entry name" value="Transferase(Phosphotransferase) domain 1"/>
    <property type="match status" value="1"/>
</dbReference>
<evidence type="ECO:0000259" key="7">
    <source>
        <dbReference type="PROSITE" id="PS50011"/>
    </source>
</evidence>
<keyword evidence="2" id="KW-0808">Transferase</keyword>
<dbReference type="PANTHER" id="PTHR45646">
    <property type="entry name" value="SERINE/THREONINE-PROTEIN KINASE DOA-RELATED"/>
    <property type="match status" value="1"/>
</dbReference>
<name>A0A317UUT4_ASPEC</name>
<dbReference type="InterPro" id="IPR000719">
    <property type="entry name" value="Prot_kinase_dom"/>
</dbReference>
<dbReference type="VEuPathDB" id="FungiDB:BO83DRAFT_420823"/>
<dbReference type="Proteomes" id="UP000246171">
    <property type="component" value="Unassembled WGS sequence"/>
</dbReference>
<dbReference type="Pfam" id="PF00069">
    <property type="entry name" value="Pkinase"/>
    <property type="match status" value="1"/>
</dbReference>
<evidence type="ECO:0000256" key="1">
    <source>
        <dbReference type="ARBA" id="ARBA00022527"/>
    </source>
</evidence>
<keyword evidence="5" id="KW-0067">ATP-binding</keyword>
<dbReference type="Gene3D" id="3.30.200.20">
    <property type="entry name" value="Phosphorylase Kinase, domain 1"/>
    <property type="match status" value="1"/>
</dbReference>
<evidence type="ECO:0000313" key="9">
    <source>
        <dbReference type="Proteomes" id="UP000246171"/>
    </source>
</evidence>
<comment type="caution">
    <text evidence="8">The sequence shown here is derived from an EMBL/GenBank/DDBJ whole genome shotgun (WGS) entry which is preliminary data.</text>
</comment>
<reference evidence="8" key="1">
    <citation type="submission" date="2016-12" db="EMBL/GenBank/DDBJ databases">
        <title>The genomes of Aspergillus section Nigri reveals drivers in fungal speciation.</title>
        <authorList>
            <consortium name="DOE Joint Genome Institute"/>
            <person name="Vesth T.C."/>
            <person name="Nybo J."/>
            <person name="Theobald S."/>
            <person name="Brandl J."/>
            <person name="Frisvad J.C."/>
            <person name="Nielsen K.F."/>
            <person name="Lyhne E.K."/>
            <person name="Kogle M.E."/>
            <person name="Kuo A."/>
            <person name="Riley R."/>
            <person name="Clum A."/>
            <person name="Nolan M."/>
            <person name="Lipzen A."/>
            <person name="Salamov A."/>
            <person name="Henrissat B."/>
            <person name="Wiebenga A."/>
            <person name="De vries R.P."/>
            <person name="Grigoriev I.V."/>
            <person name="Mortensen U.H."/>
            <person name="Andersen M.R."/>
            <person name="Baker S.E."/>
        </authorList>
    </citation>
    <scope>NUCLEOTIDE SEQUENCE</scope>
    <source>
        <strain evidence="8">CBS 122712</strain>
    </source>
</reference>
<protein>
    <submittedName>
        <fullName evidence="8">Kinase-like protein</fullName>
    </submittedName>
</protein>
<feature type="compositionally biased region" description="Polar residues" evidence="6">
    <location>
        <begin position="17"/>
        <end position="43"/>
    </location>
</feature>
<keyword evidence="1" id="KW-0723">Serine/threonine-protein kinase</keyword>
<organism evidence="8 9">
    <name type="scientific">Aspergillus eucalypticola (strain CBS 122712 / IBT 29274)</name>
    <dbReference type="NCBI Taxonomy" id="1448314"/>
    <lineage>
        <taxon>Eukaryota</taxon>
        <taxon>Fungi</taxon>
        <taxon>Dikarya</taxon>
        <taxon>Ascomycota</taxon>
        <taxon>Pezizomycotina</taxon>
        <taxon>Eurotiomycetes</taxon>
        <taxon>Eurotiomycetidae</taxon>
        <taxon>Eurotiales</taxon>
        <taxon>Aspergillaceae</taxon>
        <taxon>Aspergillus</taxon>
        <taxon>Aspergillus subgen. Circumdati</taxon>
    </lineage>
</organism>
<evidence type="ECO:0000256" key="6">
    <source>
        <dbReference type="SAM" id="MobiDB-lite"/>
    </source>
</evidence>
<dbReference type="SMART" id="SM00220">
    <property type="entry name" value="S_TKc"/>
    <property type="match status" value="1"/>
</dbReference>
<dbReference type="GO" id="GO:0004674">
    <property type="term" value="F:protein serine/threonine kinase activity"/>
    <property type="evidence" value="ECO:0007669"/>
    <property type="project" value="UniProtKB-KW"/>
</dbReference>
<evidence type="ECO:0000256" key="2">
    <source>
        <dbReference type="ARBA" id="ARBA00022679"/>
    </source>
</evidence>